<proteinExistence type="predicted"/>
<keyword evidence="1" id="KW-1133">Transmembrane helix</keyword>
<dbReference type="EMBL" id="POUM01000024">
    <property type="protein sequence ID" value="PNF57620.1"/>
    <property type="molecule type" value="Genomic_DNA"/>
</dbReference>
<accession>A0A2N8R964</accession>
<evidence type="ECO:0000256" key="1">
    <source>
        <dbReference type="SAM" id="Phobius"/>
    </source>
</evidence>
<dbReference type="Proteomes" id="UP000236003">
    <property type="component" value="Unassembled WGS sequence"/>
</dbReference>
<comment type="caution">
    <text evidence="2">The sequence shown here is derived from an EMBL/GenBank/DDBJ whole genome shotgun (WGS) entry which is preliminary data.</text>
</comment>
<dbReference type="RefSeq" id="WP_102821633.1">
    <property type="nucleotide sequence ID" value="NZ_JAMOHR010000030.1"/>
</dbReference>
<keyword evidence="1" id="KW-0472">Membrane</keyword>
<evidence type="ECO:0000313" key="3">
    <source>
        <dbReference type="Proteomes" id="UP000236003"/>
    </source>
</evidence>
<evidence type="ECO:0000313" key="2">
    <source>
        <dbReference type="EMBL" id="PNF57620.1"/>
    </source>
</evidence>
<gene>
    <name evidence="2" type="ORF">CXK99_20745</name>
</gene>
<protein>
    <submittedName>
        <fullName evidence="2">Uncharacterized protein</fullName>
    </submittedName>
</protein>
<keyword evidence="1" id="KW-0812">Transmembrane</keyword>
<sequence>MNVLNLVWPGFTAARRIARNPVRFLVAGLEACMGFPSEVAPLFFRGIAGLVMFFLVFICCIAALTWPVAMVVVGWAAHSEMLSLSHAQNWAVWITILAYFALLTSKVME</sequence>
<feature type="transmembrane region" description="Helical" evidence="1">
    <location>
        <begin position="50"/>
        <end position="78"/>
    </location>
</feature>
<name>A0A2N8R964_STUST</name>
<reference evidence="2 3" key="1">
    <citation type="submission" date="2018-01" db="EMBL/GenBank/DDBJ databases">
        <title>Denitrification phenotypes of diverse strains of Pseudomonas stutzeri.</title>
        <authorList>
            <person name="Milligan D.A."/>
            <person name="Bergaust L."/>
            <person name="Bakken L.R."/>
            <person name="Frostegard A."/>
        </authorList>
    </citation>
    <scope>NUCLEOTIDE SEQUENCE [LARGE SCALE GENOMIC DNA]</scope>
    <source>
        <strain evidence="2 3">CCUG 44592</strain>
    </source>
</reference>
<dbReference type="AlphaFoldDB" id="A0A2N8R964"/>
<feature type="transmembrane region" description="Helical" evidence="1">
    <location>
        <begin position="90"/>
        <end position="108"/>
    </location>
</feature>
<organism evidence="2 3">
    <name type="scientific">Stutzerimonas stutzeri</name>
    <name type="common">Pseudomonas stutzeri</name>
    <dbReference type="NCBI Taxonomy" id="316"/>
    <lineage>
        <taxon>Bacteria</taxon>
        <taxon>Pseudomonadati</taxon>
        <taxon>Pseudomonadota</taxon>
        <taxon>Gammaproteobacteria</taxon>
        <taxon>Pseudomonadales</taxon>
        <taxon>Pseudomonadaceae</taxon>
        <taxon>Stutzerimonas</taxon>
    </lineage>
</organism>